<dbReference type="GO" id="GO:0006006">
    <property type="term" value="P:glucose metabolic process"/>
    <property type="evidence" value="ECO:0007669"/>
    <property type="project" value="TreeGrafter"/>
</dbReference>
<comment type="catalytic activity">
    <reaction evidence="11">
        <text>alpha-D-glucose = beta-D-glucose</text>
        <dbReference type="Rhea" id="RHEA:10264"/>
        <dbReference type="ChEBI" id="CHEBI:15903"/>
        <dbReference type="ChEBI" id="CHEBI:17925"/>
        <dbReference type="EC" id="5.1.3.3"/>
    </reaction>
</comment>
<dbReference type="InterPro" id="IPR011013">
    <property type="entry name" value="Gal_mutarotase_sf_dom"/>
</dbReference>
<keyword evidence="6" id="KW-0963">Cytoplasm</keyword>
<evidence type="ECO:0000256" key="14">
    <source>
        <dbReference type="PIRSR" id="PIRSR005096-3"/>
    </source>
</evidence>
<dbReference type="InterPro" id="IPR047215">
    <property type="entry name" value="Galactose_mutarotase-like"/>
</dbReference>
<evidence type="ECO:0000256" key="10">
    <source>
        <dbReference type="ARBA" id="ARBA00023277"/>
    </source>
</evidence>
<evidence type="ECO:0000256" key="1">
    <source>
        <dbReference type="ARBA" id="ARBA00001913"/>
    </source>
</evidence>
<evidence type="ECO:0000313" key="16">
    <source>
        <dbReference type="EMBL" id="AXY74725.1"/>
    </source>
</evidence>
<dbReference type="NCBIfam" id="NF008277">
    <property type="entry name" value="PRK11055.1"/>
    <property type="match status" value="1"/>
</dbReference>
<dbReference type="EMBL" id="CP032157">
    <property type="protein sequence ID" value="AXY74725.1"/>
    <property type="molecule type" value="Genomic_DNA"/>
</dbReference>
<evidence type="ECO:0000256" key="8">
    <source>
        <dbReference type="ARBA" id="ARBA00022837"/>
    </source>
</evidence>
<dbReference type="PIRSF" id="PIRSF005096">
    <property type="entry name" value="GALM"/>
    <property type="match status" value="1"/>
</dbReference>
<dbReference type="FunFam" id="2.70.98.10:FF:000003">
    <property type="entry name" value="Aldose 1-epimerase"/>
    <property type="match status" value="1"/>
</dbReference>
<dbReference type="InterPro" id="IPR008183">
    <property type="entry name" value="Aldose_1/G6P_1-epimerase"/>
</dbReference>
<comment type="pathway">
    <text evidence="3 11">Carbohydrate metabolism; hexose metabolism.</text>
</comment>
<comment type="subunit">
    <text evidence="5">Monomer.</text>
</comment>
<evidence type="ECO:0000256" key="13">
    <source>
        <dbReference type="PIRSR" id="PIRSR005096-2"/>
    </source>
</evidence>
<dbReference type="CDD" id="cd09019">
    <property type="entry name" value="galactose_mutarotase_like"/>
    <property type="match status" value="1"/>
</dbReference>
<evidence type="ECO:0000256" key="2">
    <source>
        <dbReference type="ARBA" id="ARBA00004496"/>
    </source>
</evidence>
<feature type="active site" description="Proton donor" evidence="12">
    <location>
        <position position="205"/>
    </location>
</feature>
<evidence type="ECO:0000256" key="7">
    <source>
        <dbReference type="ARBA" id="ARBA00022553"/>
    </source>
</evidence>
<dbReference type="SUPFAM" id="SSF74650">
    <property type="entry name" value="Galactose mutarotase-like"/>
    <property type="match status" value="1"/>
</dbReference>
<evidence type="ECO:0000256" key="5">
    <source>
        <dbReference type="ARBA" id="ARBA00011245"/>
    </source>
</evidence>
<evidence type="ECO:0000313" key="17">
    <source>
        <dbReference type="Proteomes" id="UP000263900"/>
    </source>
</evidence>
<evidence type="ECO:0000256" key="3">
    <source>
        <dbReference type="ARBA" id="ARBA00005028"/>
    </source>
</evidence>
<feature type="binding site" evidence="13">
    <location>
        <position position="271"/>
    </location>
    <ligand>
        <name>beta-D-galactose</name>
        <dbReference type="ChEBI" id="CHEBI:27667"/>
    </ligand>
</feature>
<dbReference type="PANTHER" id="PTHR10091">
    <property type="entry name" value="ALDOSE-1-EPIMERASE"/>
    <property type="match status" value="1"/>
</dbReference>
<comment type="cofactor">
    <cofactor evidence="1">
        <name>Ca(2+)</name>
        <dbReference type="ChEBI" id="CHEBI:29108"/>
    </cofactor>
</comment>
<dbReference type="GO" id="GO:0004034">
    <property type="term" value="F:aldose 1-epimerase activity"/>
    <property type="evidence" value="ECO:0007669"/>
    <property type="project" value="UniProtKB-EC"/>
</dbReference>
<dbReference type="KEGG" id="pseg:D3H65_12350"/>
<dbReference type="Proteomes" id="UP000263900">
    <property type="component" value="Chromosome"/>
</dbReference>
<evidence type="ECO:0000256" key="4">
    <source>
        <dbReference type="ARBA" id="ARBA00006206"/>
    </source>
</evidence>
<comment type="subcellular location">
    <subcellularLocation>
        <location evidence="2">Cytoplasm</location>
    </subcellularLocation>
</comment>
<dbReference type="GO" id="GO:0005737">
    <property type="term" value="C:cytoplasm"/>
    <property type="evidence" value="ECO:0007669"/>
    <property type="project" value="UniProtKB-SubCell"/>
</dbReference>
<keyword evidence="10 11" id="KW-0119">Carbohydrate metabolism</keyword>
<dbReference type="InterPro" id="IPR014718">
    <property type="entry name" value="GH-type_carb-bd"/>
</dbReference>
<dbReference type="UniPathway" id="UPA00242"/>
<dbReference type="Gene3D" id="2.70.98.10">
    <property type="match status" value="1"/>
</dbReference>
<feature type="active site" description="Proton acceptor" evidence="12">
    <location>
        <position position="336"/>
    </location>
</feature>
<protein>
    <recommendedName>
        <fullName evidence="11">Aldose 1-epimerase</fullName>
        <ecNumber evidence="11">5.1.3.3</ecNumber>
    </recommendedName>
</protein>
<organism evidence="16 17">
    <name type="scientific">Paraflavitalea soli</name>
    <dbReference type="NCBI Taxonomy" id="2315862"/>
    <lineage>
        <taxon>Bacteria</taxon>
        <taxon>Pseudomonadati</taxon>
        <taxon>Bacteroidota</taxon>
        <taxon>Chitinophagia</taxon>
        <taxon>Chitinophagales</taxon>
        <taxon>Chitinophagaceae</taxon>
        <taxon>Paraflavitalea</taxon>
    </lineage>
</organism>
<keyword evidence="17" id="KW-1185">Reference proteome</keyword>
<sequence length="371" mass="39925">MATAMVSCNDNAANTSEKTPDSTTTAAKMSLTQAPFGTTDGKEVIEYTLKNANGVSVTILNYGGTITHLITPDKNGTAGDVVLGYDSLSGYQQTGNPYFGSLIGRYGNRIANGKFTLDGKTYTLAQNNNGNSLHGGLKGFDKVVWTGTPVSDSSLKLTYDAKDGEEGYPGNLHTEVVYTLTGNNELKIEYKATSDKATPINLTNHAYYNLSAGADSTVLDHELMLKADKYTAVNDKLIPTGKLPDVKGTPMDFTTSKRIGNDIAKVPGGFDHNWVLNKGAGLELIGALYHPASGRYMEVFTTEPGIQFYSGNFLDGTLKNTKGGKTYVKHAGLCLETQHFPDSPNQPSFPNTILKPGETYTQTTIYKFSTK</sequence>
<dbReference type="GO" id="GO:0033499">
    <property type="term" value="P:galactose catabolic process via UDP-galactose, Leloir pathway"/>
    <property type="evidence" value="ECO:0007669"/>
    <property type="project" value="TreeGrafter"/>
</dbReference>
<keyword evidence="7" id="KW-0597">Phosphoprotein</keyword>
<feature type="region of interest" description="Disordered" evidence="15">
    <location>
        <begin position="1"/>
        <end position="25"/>
    </location>
</feature>
<dbReference type="EC" id="5.1.3.3" evidence="11"/>
<dbReference type="GO" id="GO:0030246">
    <property type="term" value="F:carbohydrate binding"/>
    <property type="evidence" value="ECO:0007669"/>
    <property type="project" value="InterPro"/>
</dbReference>
<accession>A0A3B7MSW3</accession>
<gene>
    <name evidence="16" type="ORF">D3H65_12350</name>
</gene>
<evidence type="ECO:0000256" key="11">
    <source>
        <dbReference type="PIRNR" id="PIRNR005096"/>
    </source>
</evidence>
<name>A0A3B7MSW3_9BACT</name>
<keyword evidence="9 11" id="KW-0413">Isomerase</keyword>
<dbReference type="AlphaFoldDB" id="A0A3B7MSW3"/>
<feature type="binding site" evidence="14">
    <location>
        <begin position="205"/>
        <end position="207"/>
    </location>
    <ligand>
        <name>beta-D-galactose</name>
        <dbReference type="ChEBI" id="CHEBI:27667"/>
    </ligand>
</feature>
<reference evidence="16 17" key="1">
    <citation type="submission" date="2018-09" db="EMBL/GenBank/DDBJ databases">
        <title>Genome sequencing of strain 6GH32-13.</title>
        <authorList>
            <person name="Weon H.-Y."/>
            <person name="Heo J."/>
            <person name="Kwon S.-W."/>
        </authorList>
    </citation>
    <scope>NUCLEOTIDE SEQUENCE [LARGE SCALE GENOMIC DNA]</scope>
    <source>
        <strain evidence="16 17">5GH32-13</strain>
    </source>
</reference>
<dbReference type="PANTHER" id="PTHR10091:SF0">
    <property type="entry name" value="GALACTOSE MUTAROTASE"/>
    <property type="match status" value="1"/>
</dbReference>
<evidence type="ECO:0000256" key="12">
    <source>
        <dbReference type="PIRSR" id="PIRSR005096-1"/>
    </source>
</evidence>
<dbReference type="OrthoDB" id="9779408at2"/>
<feature type="binding site" evidence="14">
    <location>
        <begin position="108"/>
        <end position="109"/>
    </location>
    <ligand>
        <name>beta-D-galactose</name>
        <dbReference type="ChEBI" id="CHEBI:27667"/>
    </ligand>
</feature>
<comment type="similarity">
    <text evidence="4 11">Belongs to the aldose epimerase family.</text>
</comment>
<evidence type="ECO:0000256" key="9">
    <source>
        <dbReference type="ARBA" id="ARBA00023235"/>
    </source>
</evidence>
<dbReference type="InterPro" id="IPR015443">
    <property type="entry name" value="Aldose_1-epimerase"/>
</dbReference>
<evidence type="ECO:0000256" key="15">
    <source>
        <dbReference type="SAM" id="MobiDB-lite"/>
    </source>
</evidence>
<keyword evidence="8" id="KW-0106">Calcium</keyword>
<dbReference type="Pfam" id="PF01263">
    <property type="entry name" value="Aldose_epim"/>
    <property type="match status" value="1"/>
</dbReference>
<proteinExistence type="inferred from homology"/>
<evidence type="ECO:0000256" key="6">
    <source>
        <dbReference type="ARBA" id="ARBA00022490"/>
    </source>
</evidence>